<feature type="chain" id="PRO_5044514283" description="Purple acid phosphatase" evidence="3">
    <location>
        <begin position="19"/>
        <end position="441"/>
    </location>
</feature>
<keyword evidence="1 3" id="KW-0732">Signal</keyword>
<dbReference type="CDD" id="cd00839">
    <property type="entry name" value="MPP_PAPs"/>
    <property type="match status" value="1"/>
</dbReference>
<dbReference type="EC" id="3.1.3.2" evidence="3"/>
<dbReference type="Gene3D" id="2.60.40.380">
    <property type="entry name" value="Purple acid phosphatase-like, N-terminal"/>
    <property type="match status" value="1"/>
</dbReference>
<comment type="similarity">
    <text evidence="3">Belongs to the metallophosphoesterase superfamily. Purple acid phosphatase family.</text>
</comment>
<keyword evidence="2" id="KW-0325">Glycoprotein</keyword>
<dbReference type="EnsemblMetazoa" id="MDOA011537-RA">
    <property type="protein sequence ID" value="MDOA011537-PA"/>
    <property type="gene ID" value="MDOA011537"/>
</dbReference>
<dbReference type="Pfam" id="PF00149">
    <property type="entry name" value="Metallophos"/>
    <property type="match status" value="1"/>
</dbReference>
<dbReference type="GO" id="GO:0046872">
    <property type="term" value="F:metal ion binding"/>
    <property type="evidence" value="ECO:0007669"/>
    <property type="project" value="InterPro"/>
</dbReference>
<dbReference type="InterPro" id="IPR015914">
    <property type="entry name" value="PAPs_N"/>
</dbReference>
<keyword evidence="3" id="KW-0378">Hydrolase</keyword>
<dbReference type="RefSeq" id="XP_005177289.2">
    <property type="nucleotide sequence ID" value="XM_005177232.4"/>
</dbReference>
<evidence type="ECO:0000259" key="6">
    <source>
        <dbReference type="Pfam" id="PF16656"/>
    </source>
</evidence>
<evidence type="ECO:0000256" key="1">
    <source>
        <dbReference type="ARBA" id="ARBA00022729"/>
    </source>
</evidence>
<dbReference type="Gene3D" id="3.60.21.10">
    <property type="match status" value="1"/>
</dbReference>
<evidence type="ECO:0000256" key="3">
    <source>
        <dbReference type="RuleBase" id="RU361203"/>
    </source>
</evidence>
<dbReference type="SUPFAM" id="SSF49363">
    <property type="entry name" value="Purple acid phosphatase, N-terminal domain"/>
    <property type="match status" value="1"/>
</dbReference>
<evidence type="ECO:0000259" key="5">
    <source>
        <dbReference type="Pfam" id="PF14008"/>
    </source>
</evidence>
<accession>A0A1I8N4S5</accession>
<organism evidence="7">
    <name type="scientific">Musca domestica</name>
    <name type="common">House fly</name>
    <dbReference type="NCBI Taxonomy" id="7370"/>
    <lineage>
        <taxon>Eukaryota</taxon>
        <taxon>Metazoa</taxon>
        <taxon>Ecdysozoa</taxon>
        <taxon>Arthropoda</taxon>
        <taxon>Hexapoda</taxon>
        <taxon>Insecta</taxon>
        <taxon>Pterygota</taxon>
        <taxon>Neoptera</taxon>
        <taxon>Endopterygota</taxon>
        <taxon>Diptera</taxon>
        <taxon>Brachycera</taxon>
        <taxon>Muscomorpha</taxon>
        <taxon>Muscoidea</taxon>
        <taxon>Muscidae</taxon>
        <taxon>Musca</taxon>
    </lineage>
</organism>
<dbReference type="InterPro" id="IPR029052">
    <property type="entry name" value="Metallo-depent_PP-like"/>
</dbReference>
<dbReference type="Pfam" id="PF16656">
    <property type="entry name" value="Pur_ac_phosph_N"/>
    <property type="match status" value="1"/>
</dbReference>
<comment type="catalytic activity">
    <reaction evidence="3">
        <text>a phosphate monoester + H2O = an alcohol + phosphate</text>
        <dbReference type="Rhea" id="RHEA:15017"/>
        <dbReference type="ChEBI" id="CHEBI:15377"/>
        <dbReference type="ChEBI" id="CHEBI:30879"/>
        <dbReference type="ChEBI" id="CHEBI:43474"/>
        <dbReference type="ChEBI" id="CHEBI:67140"/>
        <dbReference type="EC" id="3.1.3.2"/>
    </reaction>
</comment>
<feature type="domain" description="Calcineurin-like phosphoesterase" evidence="4">
    <location>
        <begin position="137"/>
        <end position="342"/>
    </location>
</feature>
<dbReference type="GO" id="GO:0003993">
    <property type="term" value="F:acid phosphatase activity"/>
    <property type="evidence" value="ECO:0007669"/>
    <property type="project" value="UniProtKB-EC"/>
</dbReference>
<sequence length="441" mass="50588">MLLPFLCALFAFPLTAQANLEKRLDAAAVYFQPEQIHLSYGENVYEYVVTWSTRDNTKASVCKYGVGNLTNIANNKYGPSKFTDGGKAKKTQYIHRVSLKNLKENTRYIYHCGSALGWSSLYWFKTPPKQDVWSPSLVIYGDMGNENAQSLPRLQEEIQMGGIDAILHVGDFAYDMHSLDGTVGDEFMRQIEAISAYVPYMVVPGNHEEAYNFSNYKARFSMPGGGKDNLFYSFDMGPVHFIGFSTEVYYFLQLGLKPLVFQYKWLEEDLRLASLPENRAKRPWIVTFGHRPMYCSNDNGDDCSHHNTVVRQGLPILGGFGLEELFYRYGVDVEIWAHEHCYERTWPIYNYIVFNGSASAPYHNPNAPVHIITGAAGNKEGREPFFKNIPKWSAFHSQDFGYTRFKVFNETHIYFEQVSDDKNGEVIDRIWIVKEKHGPYI</sequence>
<evidence type="ECO:0000313" key="7">
    <source>
        <dbReference type="EnsemblMetazoa" id="MDOA011537-PA"/>
    </source>
</evidence>
<dbReference type="SUPFAM" id="SSF56300">
    <property type="entry name" value="Metallo-dependent phosphatases"/>
    <property type="match status" value="1"/>
</dbReference>
<name>A0A1I8N4S5_MUSDO</name>
<feature type="domain" description="Purple acid phosphatase N-terminal" evidence="6">
    <location>
        <begin position="33"/>
        <end position="126"/>
    </location>
</feature>
<evidence type="ECO:0000259" key="4">
    <source>
        <dbReference type="Pfam" id="PF00149"/>
    </source>
</evidence>
<dbReference type="Pfam" id="PF14008">
    <property type="entry name" value="Metallophos_C"/>
    <property type="match status" value="1"/>
</dbReference>
<dbReference type="InterPro" id="IPR041792">
    <property type="entry name" value="MPP_PAP"/>
</dbReference>
<protein>
    <recommendedName>
        <fullName evidence="3">Purple acid phosphatase</fullName>
        <ecNumber evidence="3">3.1.3.2</ecNumber>
    </recommendedName>
</protein>
<proteinExistence type="inferred from homology"/>
<gene>
    <name evidence="7" type="primary">101894798</name>
</gene>
<dbReference type="OrthoDB" id="45007at2759"/>
<dbReference type="PANTHER" id="PTHR45867:SF3">
    <property type="entry name" value="ACID PHOSPHATASE TYPE 7"/>
    <property type="match status" value="1"/>
</dbReference>
<dbReference type="AlphaFoldDB" id="A0A1I8N4S5"/>
<evidence type="ECO:0000256" key="2">
    <source>
        <dbReference type="ARBA" id="ARBA00023180"/>
    </source>
</evidence>
<dbReference type="VEuPathDB" id="VectorBase:MDOMA2_009639"/>
<reference evidence="7" key="1">
    <citation type="submission" date="2020-05" db="UniProtKB">
        <authorList>
            <consortium name="EnsemblMetazoa"/>
        </authorList>
    </citation>
    <scope>IDENTIFICATION</scope>
    <source>
        <strain evidence="7">Aabys</strain>
    </source>
</reference>
<dbReference type="InterPro" id="IPR004843">
    <property type="entry name" value="Calcineurin-like_PHP"/>
</dbReference>
<dbReference type="InterPro" id="IPR025733">
    <property type="entry name" value="PAPs_C"/>
</dbReference>
<feature type="domain" description="Purple acid phosphatase C-terminal" evidence="5">
    <location>
        <begin position="367"/>
        <end position="429"/>
    </location>
</feature>
<dbReference type="InterPro" id="IPR008963">
    <property type="entry name" value="Purple_acid_Pase-like_N"/>
</dbReference>
<feature type="signal peptide" evidence="3">
    <location>
        <begin position="1"/>
        <end position="18"/>
    </location>
</feature>
<dbReference type="PANTHER" id="PTHR45867">
    <property type="entry name" value="PURPLE ACID PHOSPHATASE"/>
    <property type="match status" value="1"/>
</dbReference>
<dbReference type="VEuPathDB" id="VectorBase:MDOA011537"/>